<dbReference type="KEGG" id="nai:NECAME_09998"/>
<accession>W2TAR4</accession>
<dbReference type="Proteomes" id="UP000053676">
    <property type="component" value="Unassembled WGS sequence"/>
</dbReference>
<dbReference type="EMBL" id="KI659618">
    <property type="protein sequence ID" value="ETN79130.1"/>
    <property type="molecule type" value="Genomic_DNA"/>
</dbReference>
<reference evidence="2" key="1">
    <citation type="journal article" date="2014" name="Nat. Genet.">
        <title>Genome of the human hookworm Necator americanus.</title>
        <authorList>
            <person name="Tang Y.T."/>
            <person name="Gao X."/>
            <person name="Rosa B.A."/>
            <person name="Abubucker S."/>
            <person name="Hallsworth-Pepin K."/>
            <person name="Martin J."/>
            <person name="Tyagi R."/>
            <person name="Heizer E."/>
            <person name="Zhang X."/>
            <person name="Bhonagiri-Palsikar V."/>
            <person name="Minx P."/>
            <person name="Warren W.C."/>
            <person name="Wang Q."/>
            <person name="Zhan B."/>
            <person name="Hotez P.J."/>
            <person name="Sternberg P.W."/>
            <person name="Dougall A."/>
            <person name="Gaze S.T."/>
            <person name="Mulvenna J."/>
            <person name="Sotillo J."/>
            <person name="Ranganathan S."/>
            <person name="Rabelo E.M."/>
            <person name="Wilson R.K."/>
            <person name="Felgner P.L."/>
            <person name="Bethony J."/>
            <person name="Hawdon J.M."/>
            <person name="Gasser R.B."/>
            <person name="Loukas A."/>
            <person name="Mitreva M."/>
        </authorList>
    </citation>
    <scope>NUCLEOTIDE SEQUENCE [LARGE SCALE GENOMIC DNA]</scope>
</reference>
<evidence type="ECO:0000313" key="2">
    <source>
        <dbReference type="Proteomes" id="UP000053676"/>
    </source>
</evidence>
<name>W2TAR4_NECAM</name>
<keyword evidence="2" id="KW-1185">Reference proteome</keyword>
<gene>
    <name evidence="1" type="ORF">NECAME_09998</name>
</gene>
<organism evidence="1 2">
    <name type="scientific">Necator americanus</name>
    <name type="common">Human hookworm</name>
    <dbReference type="NCBI Taxonomy" id="51031"/>
    <lineage>
        <taxon>Eukaryota</taxon>
        <taxon>Metazoa</taxon>
        <taxon>Ecdysozoa</taxon>
        <taxon>Nematoda</taxon>
        <taxon>Chromadorea</taxon>
        <taxon>Rhabditida</taxon>
        <taxon>Rhabditina</taxon>
        <taxon>Rhabditomorpha</taxon>
        <taxon>Strongyloidea</taxon>
        <taxon>Ancylostomatidae</taxon>
        <taxon>Bunostominae</taxon>
        <taxon>Necator</taxon>
    </lineage>
</organism>
<proteinExistence type="predicted"/>
<evidence type="ECO:0000313" key="1">
    <source>
        <dbReference type="EMBL" id="ETN79130.1"/>
    </source>
</evidence>
<dbReference type="AlphaFoldDB" id="W2TAR4"/>
<protein>
    <submittedName>
        <fullName evidence="1">Uncharacterized protein</fullName>
    </submittedName>
</protein>
<sequence length="69" mass="7976">MDHALVRKQTITCTIVSECSCDCCEFLIEVVARTTSRKIDKVHHSGLTLMINSFEKRNMEEWRSEKDDG</sequence>